<keyword evidence="8" id="KW-0406">Ion transport</keyword>
<dbReference type="InterPro" id="IPR036942">
    <property type="entry name" value="Beta-barrel_TonB_sf"/>
</dbReference>
<evidence type="ECO:0000256" key="6">
    <source>
        <dbReference type="ARBA" id="ARBA00022729"/>
    </source>
</evidence>
<feature type="signal peptide" evidence="14">
    <location>
        <begin position="1"/>
        <end position="27"/>
    </location>
</feature>
<evidence type="ECO:0000313" key="17">
    <source>
        <dbReference type="EMBL" id="MDE8652660.1"/>
    </source>
</evidence>
<evidence type="ECO:0000256" key="4">
    <source>
        <dbReference type="ARBA" id="ARBA00022496"/>
    </source>
</evidence>
<keyword evidence="17" id="KW-0675">Receptor</keyword>
<dbReference type="PANTHER" id="PTHR32552">
    <property type="entry name" value="FERRICHROME IRON RECEPTOR-RELATED"/>
    <property type="match status" value="1"/>
</dbReference>
<keyword evidence="11 12" id="KW-0998">Cell outer membrane</keyword>
<dbReference type="Pfam" id="PF00593">
    <property type="entry name" value="TonB_dep_Rec_b-barrel"/>
    <property type="match status" value="1"/>
</dbReference>
<name>A0ABT5WRJ3_9SPHN</name>
<keyword evidence="2 12" id="KW-0813">Transport</keyword>
<dbReference type="Pfam" id="PF07715">
    <property type="entry name" value="Plug"/>
    <property type="match status" value="1"/>
</dbReference>
<protein>
    <submittedName>
        <fullName evidence="17">TonB-dependent receptor</fullName>
    </submittedName>
</protein>
<dbReference type="RefSeq" id="WP_275228739.1">
    <property type="nucleotide sequence ID" value="NZ_JARESE010000044.1"/>
</dbReference>
<dbReference type="Gene3D" id="2.170.130.10">
    <property type="entry name" value="TonB-dependent receptor, plug domain"/>
    <property type="match status" value="1"/>
</dbReference>
<proteinExistence type="inferred from homology"/>
<evidence type="ECO:0000313" key="18">
    <source>
        <dbReference type="Proteomes" id="UP001216253"/>
    </source>
</evidence>
<keyword evidence="3 12" id="KW-1134">Transmembrane beta strand</keyword>
<evidence type="ECO:0000256" key="2">
    <source>
        <dbReference type="ARBA" id="ARBA00022448"/>
    </source>
</evidence>
<dbReference type="InterPro" id="IPR039426">
    <property type="entry name" value="TonB-dep_rcpt-like"/>
</dbReference>
<dbReference type="Proteomes" id="UP001216253">
    <property type="component" value="Unassembled WGS sequence"/>
</dbReference>
<evidence type="ECO:0000256" key="14">
    <source>
        <dbReference type="SAM" id="SignalP"/>
    </source>
</evidence>
<keyword evidence="7" id="KW-0408">Iron</keyword>
<dbReference type="Gene3D" id="2.40.170.20">
    <property type="entry name" value="TonB-dependent receptor, beta-barrel domain"/>
    <property type="match status" value="1"/>
</dbReference>
<evidence type="ECO:0000259" key="16">
    <source>
        <dbReference type="Pfam" id="PF07715"/>
    </source>
</evidence>
<keyword evidence="5 12" id="KW-0812">Transmembrane</keyword>
<dbReference type="PROSITE" id="PS52016">
    <property type="entry name" value="TONB_DEPENDENT_REC_3"/>
    <property type="match status" value="1"/>
</dbReference>
<evidence type="ECO:0000256" key="5">
    <source>
        <dbReference type="ARBA" id="ARBA00022692"/>
    </source>
</evidence>
<reference evidence="17 18" key="1">
    <citation type="submission" date="2023-03" db="EMBL/GenBank/DDBJ databases">
        <title>NovoSphingobium album sp. nov. isolated from polycyclic aromatic hydrocarbons- and heavy-metal polluted soil.</title>
        <authorList>
            <person name="Liu Z."/>
            <person name="Wang K."/>
        </authorList>
    </citation>
    <scope>NUCLEOTIDE SEQUENCE [LARGE SCALE GENOMIC DNA]</scope>
    <source>
        <strain evidence="17 18">H3SJ31-1</strain>
    </source>
</reference>
<keyword evidence="6 14" id="KW-0732">Signal</keyword>
<sequence>MKLQSVLTTATSTLAVGIAFLSAPVFAQSTGSVDFENSEIVVTGVVSRDVAGVRLPDTPKAKQVLTQEVISSQAPGQTINDIINLVPGVSFQNNDPFGSAGGTLTIRGFDDGRISQTFDGVPLNDTGNYALYTNQQLDPELIEQVNVNLGTTDVDSPTAAATGSTVNYRTRNPSEEFGARLLGSVGDFNYFRMFGELDTGVFTPWGTRAFFAASKADNDTIYGGIGKIDKQQYNAKIYQPIGDNGDFISIAGHFNKNRNNFFGSVPLRLDPSRVVGGASSNRFPMTKDERFYKVARCQIPAGVSGVKDAASGCGSDFEYRYNPSDTGNIRVNSKFTLSDKLTLTVDPSFQYVKANGGGSVVAQEYGYTQTANATRGAITTPIAGYIGGSPYFNGVDLNGDGDKLDQVRILAPSQTQTYRIGVIASLRYDLDEHNRVRIAYSYDRGRHKQTGETGLLQPNGFGASPFPVDNPLVDVNGNVLQKRDRLSYAILHQVSGEYSGDLMNDTLHVNIGLRAPFFRRNLTNNCLATSNSGFVDCFTEDTASQTVYATANPTYKAPQNRVFDYNKILPSAGFVYDVTDTTGLFVNYSKGIQVPGTDNLYQSFWFPLDDPSASPGPETTDNFDFGLRYSTGIVQAQLSGWWTIYHNRLASSYDRDLDVTIYRNLGRVDKYGIDGSVAVRPIPQLSIYAFGSYLKSKIKEDIEIGKDGQGNAILAATKGKREAGAPVYTLGVRVNGELGPVELGVQAKRTGPRYVNDQNLPIVASGVQVYGKRTPAYTLVDLDARVKLDFIGLGDKTFLQLNVINVFDKLYVGGFDGAGTSTSSVPNAQIGAPRTFIGSISFGF</sequence>
<evidence type="ECO:0000256" key="11">
    <source>
        <dbReference type="ARBA" id="ARBA00023237"/>
    </source>
</evidence>
<organism evidence="17 18">
    <name type="scientific">Novosphingobium album</name>
    <name type="common">ex Liu et al. 2023</name>
    <dbReference type="NCBI Taxonomy" id="3031130"/>
    <lineage>
        <taxon>Bacteria</taxon>
        <taxon>Pseudomonadati</taxon>
        <taxon>Pseudomonadota</taxon>
        <taxon>Alphaproteobacteria</taxon>
        <taxon>Sphingomonadales</taxon>
        <taxon>Sphingomonadaceae</taxon>
        <taxon>Novosphingobium</taxon>
    </lineage>
</organism>
<dbReference type="EMBL" id="JARESE010000044">
    <property type="protein sequence ID" value="MDE8652660.1"/>
    <property type="molecule type" value="Genomic_DNA"/>
</dbReference>
<dbReference type="PANTHER" id="PTHR32552:SF68">
    <property type="entry name" value="FERRICHROME OUTER MEMBRANE TRANSPORTER_PHAGE RECEPTOR"/>
    <property type="match status" value="1"/>
</dbReference>
<keyword evidence="4" id="KW-0410">Iron transport</keyword>
<keyword evidence="18" id="KW-1185">Reference proteome</keyword>
<evidence type="ECO:0000256" key="8">
    <source>
        <dbReference type="ARBA" id="ARBA00023065"/>
    </source>
</evidence>
<evidence type="ECO:0000256" key="10">
    <source>
        <dbReference type="ARBA" id="ARBA00023136"/>
    </source>
</evidence>
<feature type="domain" description="TonB-dependent receptor plug" evidence="16">
    <location>
        <begin position="57"/>
        <end position="163"/>
    </location>
</feature>
<keyword evidence="9 13" id="KW-0798">TonB box</keyword>
<dbReference type="InterPro" id="IPR037066">
    <property type="entry name" value="Plug_dom_sf"/>
</dbReference>
<evidence type="ECO:0000256" key="12">
    <source>
        <dbReference type="PROSITE-ProRule" id="PRU01360"/>
    </source>
</evidence>
<evidence type="ECO:0000256" key="13">
    <source>
        <dbReference type="RuleBase" id="RU003357"/>
    </source>
</evidence>
<evidence type="ECO:0000256" key="7">
    <source>
        <dbReference type="ARBA" id="ARBA00023004"/>
    </source>
</evidence>
<feature type="chain" id="PRO_5045171890" evidence="14">
    <location>
        <begin position="28"/>
        <end position="844"/>
    </location>
</feature>
<evidence type="ECO:0000259" key="15">
    <source>
        <dbReference type="Pfam" id="PF00593"/>
    </source>
</evidence>
<feature type="domain" description="TonB-dependent receptor-like beta-barrel" evidence="15">
    <location>
        <begin position="317"/>
        <end position="806"/>
    </location>
</feature>
<dbReference type="InterPro" id="IPR012910">
    <property type="entry name" value="Plug_dom"/>
</dbReference>
<gene>
    <name evidence="17" type="ORF">PYV00_13200</name>
</gene>
<comment type="similarity">
    <text evidence="12 13">Belongs to the TonB-dependent receptor family.</text>
</comment>
<evidence type="ECO:0000256" key="9">
    <source>
        <dbReference type="ARBA" id="ARBA00023077"/>
    </source>
</evidence>
<dbReference type="SUPFAM" id="SSF56935">
    <property type="entry name" value="Porins"/>
    <property type="match status" value="1"/>
</dbReference>
<comment type="caution">
    <text evidence="17">The sequence shown here is derived from an EMBL/GenBank/DDBJ whole genome shotgun (WGS) entry which is preliminary data.</text>
</comment>
<comment type="subcellular location">
    <subcellularLocation>
        <location evidence="1 12">Cell outer membrane</location>
        <topology evidence="1 12">Multi-pass membrane protein</topology>
    </subcellularLocation>
</comment>
<evidence type="ECO:0000256" key="1">
    <source>
        <dbReference type="ARBA" id="ARBA00004571"/>
    </source>
</evidence>
<evidence type="ECO:0000256" key="3">
    <source>
        <dbReference type="ARBA" id="ARBA00022452"/>
    </source>
</evidence>
<keyword evidence="10 12" id="KW-0472">Membrane</keyword>
<dbReference type="InterPro" id="IPR000531">
    <property type="entry name" value="Beta-barrel_TonB"/>
</dbReference>
<accession>A0ABT5WRJ3</accession>